<dbReference type="Pfam" id="PF00378">
    <property type="entry name" value="ECH_1"/>
    <property type="match status" value="1"/>
</dbReference>
<proteinExistence type="inferred from homology"/>
<reference evidence="8" key="1">
    <citation type="submission" date="2020-12" db="EMBL/GenBank/DDBJ databases">
        <title>Genomic characterization of non-nitrogen-fixing Frankia strains.</title>
        <authorList>
            <person name="Carlos-Shanley C."/>
            <person name="Guerra T."/>
            <person name="Hahn D."/>
        </authorList>
    </citation>
    <scope>NUCLEOTIDE SEQUENCE</scope>
    <source>
        <strain evidence="8">CN6</strain>
    </source>
</reference>
<dbReference type="AlphaFoldDB" id="A0A937RS12"/>
<dbReference type="InterPro" id="IPR029045">
    <property type="entry name" value="ClpP/crotonase-like_dom_sf"/>
</dbReference>
<evidence type="ECO:0000313" key="8">
    <source>
        <dbReference type="EMBL" id="MBL7632304.1"/>
    </source>
</evidence>
<feature type="region of interest" description="Disordered" evidence="7">
    <location>
        <begin position="313"/>
        <end position="333"/>
    </location>
</feature>
<evidence type="ECO:0000256" key="1">
    <source>
        <dbReference type="ARBA" id="ARBA00005254"/>
    </source>
</evidence>
<dbReference type="GO" id="GO:0006635">
    <property type="term" value="P:fatty acid beta-oxidation"/>
    <property type="evidence" value="ECO:0007669"/>
    <property type="project" value="TreeGrafter"/>
</dbReference>
<dbReference type="InterPro" id="IPR018376">
    <property type="entry name" value="Enoyl-CoA_hyd/isom_CS"/>
</dbReference>
<dbReference type="SUPFAM" id="SSF52096">
    <property type="entry name" value="ClpP/crotonase"/>
    <property type="match status" value="1"/>
</dbReference>
<organism evidence="8 9">
    <name type="scientific">Frankia nepalensis</name>
    <dbReference type="NCBI Taxonomy" id="1836974"/>
    <lineage>
        <taxon>Bacteria</taxon>
        <taxon>Bacillati</taxon>
        <taxon>Actinomycetota</taxon>
        <taxon>Actinomycetes</taxon>
        <taxon>Frankiales</taxon>
        <taxon>Frankiaceae</taxon>
        <taxon>Frankia</taxon>
    </lineage>
</organism>
<dbReference type="PANTHER" id="PTHR11941">
    <property type="entry name" value="ENOYL-COA HYDRATASE-RELATED"/>
    <property type="match status" value="1"/>
</dbReference>
<name>A0A937RS12_9ACTN</name>
<comment type="catalytic activity">
    <reaction evidence="4">
        <text>a (3S)-3-hydroxyacyl-CoA = a (2E)-enoyl-CoA + H2O</text>
        <dbReference type="Rhea" id="RHEA:16105"/>
        <dbReference type="ChEBI" id="CHEBI:15377"/>
        <dbReference type="ChEBI" id="CHEBI:57318"/>
        <dbReference type="ChEBI" id="CHEBI:58856"/>
        <dbReference type="EC" id="4.2.1.17"/>
    </reaction>
</comment>
<dbReference type="PANTHER" id="PTHR11941:SF54">
    <property type="entry name" value="ENOYL-COA HYDRATASE, MITOCHONDRIAL"/>
    <property type="match status" value="1"/>
</dbReference>
<evidence type="ECO:0000256" key="7">
    <source>
        <dbReference type="SAM" id="MobiDB-lite"/>
    </source>
</evidence>
<dbReference type="GO" id="GO:0004300">
    <property type="term" value="F:enoyl-CoA hydratase activity"/>
    <property type="evidence" value="ECO:0007669"/>
    <property type="project" value="UniProtKB-EC"/>
</dbReference>
<dbReference type="EC" id="4.2.1.17" evidence="2"/>
<feature type="region of interest" description="Disordered" evidence="7">
    <location>
        <begin position="1"/>
        <end position="37"/>
    </location>
</feature>
<evidence type="ECO:0000256" key="3">
    <source>
        <dbReference type="ARBA" id="ARBA00023239"/>
    </source>
</evidence>
<comment type="caution">
    <text evidence="8">The sequence shown here is derived from an EMBL/GenBank/DDBJ whole genome shotgun (WGS) entry which is preliminary data.</text>
</comment>
<gene>
    <name evidence="8" type="ORF">I7412_35165</name>
</gene>
<evidence type="ECO:0000256" key="5">
    <source>
        <dbReference type="ARBA" id="ARBA00023717"/>
    </source>
</evidence>
<protein>
    <recommendedName>
        <fullName evidence="2">enoyl-CoA hydratase</fullName>
        <ecNumber evidence="2">4.2.1.17</ecNumber>
    </recommendedName>
</protein>
<evidence type="ECO:0000256" key="4">
    <source>
        <dbReference type="ARBA" id="ARBA00023709"/>
    </source>
</evidence>
<dbReference type="FunFam" id="3.90.226.10:FF:000009">
    <property type="entry name" value="Carnitinyl-CoA dehydratase"/>
    <property type="match status" value="1"/>
</dbReference>
<dbReference type="PROSITE" id="PS00166">
    <property type="entry name" value="ENOYL_COA_HYDRATASE"/>
    <property type="match status" value="1"/>
</dbReference>
<dbReference type="Proteomes" id="UP000604475">
    <property type="component" value="Unassembled WGS sequence"/>
</dbReference>
<dbReference type="CDD" id="cd06558">
    <property type="entry name" value="crotonase-like"/>
    <property type="match status" value="1"/>
</dbReference>
<keyword evidence="9" id="KW-1185">Reference proteome</keyword>
<dbReference type="FunFam" id="1.10.12.10:FF:000001">
    <property type="entry name" value="Probable enoyl-CoA hydratase, mitochondrial"/>
    <property type="match status" value="1"/>
</dbReference>
<evidence type="ECO:0000256" key="2">
    <source>
        <dbReference type="ARBA" id="ARBA00012076"/>
    </source>
</evidence>
<dbReference type="InterPro" id="IPR014748">
    <property type="entry name" value="Enoyl-CoA_hydra_C"/>
</dbReference>
<evidence type="ECO:0000313" key="9">
    <source>
        <dbReference type="Proteomes" id="UP000604475"/>
    </source>
</evidence>
<accession>A0A937RS12</accession>
<evidence type="ECO:0000256" key="6">
    <source>
        <dbReference type="RuleBase" id="RU003707"/>
    </source>
</evidence>
<feature type="compositionally biased region" description="Basic and acidic residues" evidence="7">
    <location>
        <begin position="313"/>
        <end position="327"/>
    </location>
</feature>
<sequence length="333" mass="35327">MLGSTGRPIRRPGEVGIPQPCHSPPITGRHLDRHPPPDVVCPTYGRHSSETALLARVPAHAPGGRVIKTDHLIYEKDGPIATVTLNRPEVRNAISVEMGAALNEATEDFEDDPTLRVLILTGAGDKAFCAGADLKSAIPAVTASASSASSAGPDGPTGADPIKRPFSDTTKPVIAAVNGYAVAGGMEILLGTDIRIAATHASFGLPEPALGLVPFYGSHVRLPQQVSWARAMEILLVGDRISAQEALEIGLINRVVPAADLMSTARAFAERISRNSPLAVRKIKETVRAAYNRPWDEAFAIESRIAAEVLASEDAKEGPRAFAEKRQPVFQGR</sequence>
<comment type="similarity">
    <text evidence="1 6">Belongs to the enoyl-CoA hydratase/isomerase family.</text>
</comment>
<feature type="region of interest" description="Disordered" evidence="7">
    <location>
        <begin position="145"/>
        <end position="165"/>
    </location>
</feature>
<keyword evidence="3" id="KW-0456">Lyase</keyword>
<comment type="catalytic activity">
    <reaction evidence="5">
        <text>a 4-saturated-(3S)-3-hydroxyacyl-CoA = a (3E)-enoyl-CoA + H2O</text>
        <dbReference type="Rhea" id="RHEA:20724"/>
        <dbReference type="ChEBI" id="CHEBI:15377"/>
        <dbReference type="ChEBI" id="CHEBI:58521"/>
        <dbReference type="ChEBI" id="CHEBI:137480"/>
        <dbReference type="EC" id="4.2.1.17"/>
    </reaction>
</comment>
<dbReference type="Gene3D" id="3.90.226.10">
    <property type="entry name" value="2-enoyl-CoA Hydratase, Chain A, domain 1"/>
    <property type="match status" value="1"/>
</dbReference>
<dbReference type="InterPro" id="IPR001753">
    <property type="entry name" value="Enoyl-CoA_hydra/iso"/>
</dbReference>
<dbReference type="EMBL" id="JAEACQ010000307">
    <property type="protein sequence ID" value="MBL7632304.1"/>
    <property type="molecule type" value="Genomic_DNA"/>
</dbReference>
<dbReference type="Gene3D" id="1.10.12.10">
    <property type="entry name" value="Lyase 2-enoyl-coa Hydratase, Chain A, domain 2"/>
    <property type="match status" value="1"/>
</dbReference>